<accession>A0A0G4F4A7</accession>
<reference evidence="2" key="1">
    <citation type="submission" date="2014-11" db="EMBL/GenBank/DDBJ databases">
        <authorList>
            <person name="Otto D Thomas"/>
            <person name="Naeem Raeece"/>
        </authorList>
    </citation>
    <scope>NUCLEOTIDE SEQUENCE</scope>
</reference>
<name>A0A0G4F4A7_9ALVE</name>
<feature type="transmembrane region" description="Helical" evidence="1">
    <location>
        <begin position="74"/>
        <end position="96"/>
    </location>
</feature>
<evidence type="ECO:0000256" key="1">
    <source>
        <dbReference type="SAM" id="Phobius"/>
    </source>
</evidence>
<sequence>MLVAPLAFHLGLLTASLAVLVNVYVRDEVPAWCKKAYTAVLYIALVSGVARLILPPYLAPLFPLPSTIVWGDVVRLVSGVLGVVVVIQMTSSRWIVPAWALNFCSRRSSWILTFGSLLTLMVWFPFWRWLTGEDWEAFMFPNPAVAVGVLACLRLPCVCAAGVSRDLYLFGVRMTPSAVWGIFLGVCWCIQLAVRVEERVRGEMMESPLEALAAELPGLRWLLLLQESLVVPLARFLEQSGTAAFGVWAFVCKLTMSGVSMVFGNKAEKGVVSEGVEVEGEDEGIEKGGREVKSRYDSFELSWLDHIVVKSKQLGALAVSAASSGSSSSSSGSAAAAGVLGSLPLTLEDSLVLALPFLEEAVRRLTGSAEDLLLVGGEEDEDEGAGLSGWRARWARQRAAKKDQATQRKQPLVTLNPEGSGGIQSLTGLPKLFKDTDGDVAHEFRMERKGKLKQLALQLLTPMPSSEVPPLLR</sequence>
<organism evidence="2">
    <name type="scientific">Chromera velia CCMP2878</name>
    <dbReference type="NCBI Taxonomy" id="1169474"/>
    <lineage>
        <taxon>Eukaryota</taxon>
        <taxon>Sar</taxon>
        <taxon>Alveolata</taxon>
        <taxon>Colpodellida</taxon>
        <taxon>Chromeraceae</taxon>
        <taxon>Chromera</taxon>
    </lineage>
</organism>
<feature type="transmembrane region" description="Helical" evidence="1">
    <location>
        <begin position="177"/>
        <end position="196"/>
    </location>
</feature>
<feature type="transmembrane region" description="Helical" evidence="1">
    <location>
        <begin position="6"/>
        <end position="25"/>
    </location>
</feature>
<keyword evidence="1" id="KW-0472">Membrane</keyword>
<keyword evidence="1" id="KW-0812">Transmembrane</keyword>
<proteinExistence type="predicted"/>
<gene>
    <name evidence="2" type="ORF">Cvel_15144</name>
</gene>
<dbReference type="VEuPathDB" id="CryptoDB:Cvel_15144"/>
<dbReference type="EMBL" id="CDMZ01000117">
    <property type="protein sequence ID" value="CEM07102.1"/>
    <property type="molecule type" value="Genomic_DNA"/>
</dbReference>
<feature type="transmembrane region" description="Helical" evidence="1">
    <location>
        <begin position="108"/>
        <end position="130"/>
    </location>
</feature>
<evidence type="ECO:0000313" key="2">
    <source>
        <dbReference type="EMBL" id="CEM07102.1"/>
    </source>
</evidence>
<dbReference type="AlphaFoldDB" id="A0A0G4F4A7"/>
<protein>
    <submittedName>
        <fullName evidence="2">Uncharacterized protein</fullName>
    </submittedName>
</protein>
<feature type="transmembrane region" description="Helical" evidence="1">
    <location>
        <begin position="37"/>
        <end position="54"/>
    </location>
</feature>
<keyword evidence="1" id="KW-1133">Transmembrane helix</keyword>